<dbReference type="GO" id="GO:0016787">
    <property type="term" value="F:hydrolase activity"/>
    <property type="evidence" value="ECO:0007669"/>
    <property type="project" value="UniProtKB-KW"/>
</dbReference>
<dbReference type="Pfam" id="PF01083">
    <property type="entry name" value="Cutinase"/>
    <property type="match status" value="1"/>
</dbReference>
<sequence length="532" mass="59883">MLTTITIQKEDNMADLEKYSNLYADLAQATYNGRSIQFPYSAKKWNDKQLDKYRNKEAVPFTFPNAKDAHGNDASTVYLQPDNTVKTIKEKNWVGRETFYKKGLLTDEKAGYNSYYVTDTPTLSPKTQHTYFATRGSDGVSMDVKKGWSGNNLNDWVNNNGSFTLFNAYLPQAKLANEAMHQKIMEMSAKAPNATMSITGHSLGTMISIQAVANLPQADLAKIDKIVLFQGPDARESINKMSQQAQENLQQLEEQGKIDYYVNAFDIVSMLNRNKKGVDEIGRVHYLLPKTFTTTFDLTDKYGSSHDFGQYQLNPDGTPKEANLKEHGYIFAAGVKVSKLIDKYLGKIMDASGESLAKNSLQFLLSLLSEENRQKIIKEYEKIIHEAKIASQWQGKVSRIQKSLASASGSEKIELRSELAELVAKQAQQAGKEYELLVKNILQEAEDEVQTVSKEICESAMSIRQYLSYAEVQAMIAPYEKSRLWDSAEATNTSNQAKQYKQKLTDFSGKLTTVAKNIQAYDQQARSSLFQK</sequence>
<dbReference type="Gene3D" id="3.40.50.1820">
    <property type="entry name" value="alpha/beta hydrolase"/>
    <property type="match status" value="1"/>
</dbReference>
<dbReference type="InterPro" id="IPR000675">
    <property type="entry name" value="Cutinase/axe"/>
</dbReference>
<dbReference type="InterPro" id="IPR029058">
    <property type="entry name" value="AB_hydrolase_fold"/>
</dbReference>
<dbReference type="Proteomes" id="UP000004846">
    <property type="component" value="Unassembled WGS sequence"/>
</dbReference>
<protein>
    <submittedName>
        <fullName evidence="2">Uncharacterized protein</fullName>
    </submittedName>
</protein>
<evidence type="ECO:0000256" key="1">
    <source>
        <dbReference type="ARBA" id="ARBA00022801"/>
    </source>
</evidence>
<evidence type="ECO:0000313" key="3">
    <source>
        <dbReference type="Proteomes" id="UP000004846"/>
    </source>
</evidence>
<dbReference type="AlphaFoldDB" id="A0A125WA90"/>
<dbReference type="HOGENOM" id="CLU_041127_0_0_9"/>
<comment type="caution">
    <text evidence="2">The sequence shown here is derived from an EMBL/GenBank/DDBJ whole genome shotgun (WGS) entry which is preliminary data.</text>
</comment>
<reference evidence="2 3" key="1">
    <citation type="submission" date="2010-07" db="EMBL/GenBank/DDBJ databases">
        <authorList>
            <person name="Sid Ahmed O."/>
        </authorList>
    </citation>
    <scope>NUCLEOTIDE SEQUENCE [LARGE SCALE GENOMIC DNA]</scope>
    <source>
        <strain evidence="2 3">TX4248</strain>
    </source>
</reference>
<proteinExistence type="predicted"/>
<keyword evidence="1" id="KW-0378">Hydrolase</keyword>
<gene>
    <name evidence="2" type="ORF">HMPREF9498_00189</name>
</gene>
<dbReference type="EMBL" id="AEBR01000005">
    <property type="protein sequence ID" value="EFM84214.1"/>
    <property type="molecule type" value="Genomic_DNA"/>
</dbReference>
<dbReference type="SUPFAM" id="SSF53474">
    <property type="entry name" value="alpha/beta-Hydrolases"/>
    <property type="match status" value="1"/>
</dbReference>
<evidence type="ECO:0000313" key="2">
    <source>
        <dbReference type="EMBL" id="EFM84214.1"/>
    </source>
</evidence>
<accession>A0A125WA90</accession>
<name>A0A125WA90_ENTFL</name>
<organism evidence="2 3">
    <name type="scientific">Enterococcus faecalis TX4248</name>
    <dbReference type="NCBI Taxonomy" id="749495"/>
    <lineage>
        <taxon>Bacteria</taxon>
        <taxon>Bacillati</taxon>
        <taxon>Bacillota</taxon>
        <taxon>Bacilli</taxon>
        <taxon>Lactobacillales</taxon>
        <taxon>Enterococcaceae</taxon>
        <taxon>Enterococcus</taxon>
    </lineage>
</organism>